<dbReference type="Pfam" id="PF01535">
    <property type="entry name" value="PPR"/>
    <property type="match status" value="3"/>
</dbReference>
<keyword evidence="5" id="KW-1185">Reference proteome</keyword>
<reference evidence="4 5" key="1">
    <citation type="submission" date="2021-05" db="EMBL/GenBank/DDBJ databases">
        <title>Genome Assembly of Synthetic Allotetraploid Brassica napus Reveals Homoeologous Exchanges between Subgenomes.</title>
        <authorList>
            <person name="Davis J.T."/>
        </authorList>
    </citation>
    <scope>NUCLEOTIDE SEQUENCE [LARGE SCALE GENOMIC DNA]</scope>
    <source>
        <strain evidence="5">cv. Da-Ae</strain>
        <tissue evidence="4">Seedling</tissue>
    </source>
</reference>
<keyword evidence="1" id="KW-0677">Repeat</keyword>
<keyword evidence="3" id="KW-1133">Transmembrane helix</keyword>
<feature type="repeat" description="PPR" evidence="2">
    <location>
        <begin position="317"/>
        <end position="347"/>
    </location>
</feature>
<feature type="transmembrane region" description="Helical" evidence="3">
    <location>
        <begin position="56"/>
        <end position="74"/>
    </location>
</feature>
<feature type="repeat" description="PPR" evidence="2">
    <location>
        <begin position="449"/>
        <end position="479"/>
    </location>
</feature>
<evidence type="ECO:0000256" key="2">
    <source>
        <dbReference type="PROSITE-ProRule" id="PRU00708"/>
    </source>
</evidence>
<accession>A0ABQ8BSE5</accession>
<protein>
    <recommendedName>
        <fullName evidence="6">Pentatricopeptide repeat-containing protein</fullName>
    </recommendedName>
</protein>
<dbReference type="InterPro" id="IPR046960">
    <property type="entry name" value="PPR_At4g14850-like_plant"/>
</dbReference>
<name>A0ABQ8BSE5_BRANA</name>
<dbReference type="InterPro" id="IPR002885">
    <property type="entry name" value="PPR_rpt"/>
</dbReference>
<feature type="repeat" description="PPR" evidence="2">
    <location>
        <begin position="729"/>
        <end position="759"/>
    </location>
</feature>
<gene>
    <name evidence="4" type="ORF">HID58_038928</name>
</gene>
<comment type="caution">
    <text evidence="4">The sequence shown here is derived from an EMBL/GenBank/DDBJ whole genome shotgun (WGS) entry which is preliminary data.</text>
</comment>
<evidence type="ECO:0000256" key="3">
    <source>
        <dbReference type="SAM" id="Phobius"/>
    </source>
</evidence>
<feature type="repeat" description="PPR" evidence="2">
    <location>
        <begin position="553"/>
        <end position="588"/>
    </location>
</feature>
<evidence type="ECO:0008006" key="6">
    <source>
        <dbReference type="Google" id="ProtNLM"/>
    </source>
</evidence>
<feature type="repeat" description="PPR" evidence="2">
    <location>
        <begin position="480"/>
        <end position="514"/>
    </location>
</feature>
<evidence type="ECO:0000313" key="5">
    <source>
        <dbReference type="Proteomes" id="UP000824890"/>
    </source>
</evidence>
<keyword evidence="3" id="KW-0472">Membrane</keyword>
<proteinExistence type="predicted"/>
<dbReference type="Gene3D" id="1.25.40.10">
    <property type="entry name" value="Tetratricopeptide repeat domain"/>
    <property type="match status" value="4"/>
</dbReference>
<dbReference type="PANTHER" id="PTHR47926">
    <property type="entry name" value="PENTATRICOPEPTIDE REPEAT-CONTAINING PROTEIN"/>
    <property type="match status" value="1"/>
</dbReference>
<dbReference type="NCBIfam" id="TIGR00756">
    <property type="entry name" value="PPR"/>
    <property type="match status" value="7"/>
</dbReference>
<dbReference type="Proteomes" id="UP000824890">
    <property type="component" value="Unassembled WGS sequence"/>
</dbReference>
<dbReference type="PROSITE" id="PS51375">
    <property type="entry name" value="PPR"/>
    <property type="match status" value="6"/>
</dbReference>
<feature type="transmembrane region" description="Helical" evidence="3">
    <location>
        <begin position="94"/>
        <end position="113"/>
    </location>
</feature>
<dbReference type="EMBL" id="JAGKQM010000010">
    <property type="protein sequence ID" value="KAH0907101.1"/>
    <property type="molecule type" value="Genomic_DNA"/>
</dbReference>
<dbReference type="Pfam" id="PF20431">
    <property type="entry name" value="E_motif"/>
    <property type="match status" value="1"/>
</dbReference>
<sequence length="837" mass="92620">MPPSSSSSSSLHPCKHSPSATLDLLILILVLFSGAFLISSYFSYLIHSLSLLSSHFPSIALSLSSLPLPLILLFSDHDHDPDDEDHDGISLASFLFVFAVFFAASVAFLDLCCGSRSRRCRNPKCKGLKKAMEFDLQLQTEESVRAGSGKEIDRLPWKGGSESNPDYECLRAELRKMAPVNGRAVLLFRSRCGCPVAKLEGRGPKRSRRHKKLPAKLAVKGCARCFITQTHQQPSTSAPTPTHFGEESPNTERALISALGSCATNKDVTYGRQIHCRVLKSGYDSNGFICNSVLNMYAKCRVLSEAESVFQSHAKIDSASFNIMIDGYVRSRRLGDALKLFDVMPERSCVSFTTLIKGYAQNDRWSEAMELFREMRSYGVVLNEVTLATVVSACSHLGGVWDCRMLHSLAIRLNFDGRVFVSTNLLHMYCVCSCLEDARKLFDGMPERNLVTWNVMLNGYSKAGLVEQAKELFDQISEKDIVSWGTMIDGCLRKNQLEEALVFYKEMLRRGMKPSEVMMVDLLSASARSSGRFVKNGMVEEAREVFDQTREKDIFSWNAMISGYAQSLSPHLALHLFNEMISSSRLKPDAITMVSVFSAISSLGSLEEGIRAHEYLNRSSIPPNDNLTAAVIDMYAKCGSIETALNVFRQTKNIYSSSISPWNAIICGSATHGHAKLALDLYSELQSLPIKPNSITFVGVLSACCHAGLVELGKTYFDSMKEVHGIEPDIKHYGCMVDLLGKAGRLEEAIDMIKKMPVKADVIIWGILLSASRIHRNVEVAEMAAAELAAIEPSHEGCKVLLSNVYADAGRWEDVALVREEMRTSDVEWSRAFSGVA</sequence>
<evidence type="ECO:0000313" key="4">
    <source>
        <dbReference type="EMBL" id="KAH0907101.1"/>
    </source>
</evidence>
<evidence type="ECO:0000256" key="1">
    <source>
        <dbReference type="ARBA" id="ARBA00022737"/>
    </source>
</evidence>
<dbReference type="Pfam" id="PF12854">
    <property type="entry name" value="PPR_1"/>
    <property type="match status" value="2"/>
</dbReference>
<feature type="transmembrane region" description="Helical" evidence="3">
    <location>
        <begin position="20"/>
        <end position="44"/>
    </location>
</feature>
<keyword evidence="3" id="KW-0812">Transmembrane</keyword>
<feature type="repeat" description="PPR" evidence="2">
    <location>
        <begin position="348"/>
        <end position="382"/>
    </location>
</feature>
<dbReference type="InterPro" id="IPR011990">
    <property type="entry name" value="TPR-like_helical_dom_sf"/>
</dbReference>
<dbReference type="PANTHER" id="PTHR47926:SF407">
    <property type="entry name" value="(WILD MALAYSIAN BANANA) HYPOTHETICAL PROTEIN"/>
    <property type="match status" value="1"/>
</dbReference>
<organism evidence="4 5">
    <name type="scientific">Brassica napus</name>
    <name type="common">Rape</name>
    <dbReference type="NCBI Taxonomy" id="3708"/>
    <lineage>
        <taxon>Eukaryota</taxon>
        <taxon>Viridiplantae</taxon>
        <taxon>Streptophyta</taxon>
        <taxon>Embryophyta</taxon>
        <taxon>Tracheophyta</taxon>
        <taxon>Spermatophyta</taxon>
        <taxon>Magnoliopsida</taxon>
        <taxon>eudicotyledons</taxon>
        <taxon>Gunneridae</taxon>
        <taxon>Pentapetalae</taxon>
        <taxon>rosids</taxon>
        <taxon>malvids</taxon>
        <taxon>Brassicales</taxon>
        <taxon>Brassicaceae</taxon>
        <taxon>Brassiceae</taxon>
        <taxon>Brassica</taxon>
    </lineage>
</organism>
<dbReference type="Pfam" id="PF13041">
    <property type="entry name" value="PPR_2"/>
    <property type="match status" value="4"/>
</dbReference>
<dbReference type="InterPro" id="IPR046848">
    <property type="entry name" value="E_motif"/>
</dbReference>